<dbReference type="InterPro" id="IPR014085">
    <property type="entry name" value="Allophanate_hydrolase"/>
</dbReference>
<protein>
    <submittedName>
        <fullName evidence="4">Allophanate hydrolase</fullName>
        <ecNumber evidence="4">3.5.1.54</ecNumber>
    </submittedName>
</protein>
<comment type="caution">
    <text evidence="4">The sequence shown here is derived from an EMBL/GenBank/DDBJ whole genome shotgun (WGS) entry which is preliminary data.</text>
</comment>
<sequence length="610" mass="63260">MHAGEQSGASLGLPLMLTLAALRAVYAEGSMSPVDVATIVADRMESSTDPAIFITALPRAALIAAARALMAEHPEPNSLPLWGVPFAVKDNIDVAGLPTTAACPAFAYTPEHDARVVERLKQAGALVTGKTNLDQFATGLNGTRSPYGAPRSVFSADYISGGSSSGSAVAVAAGLASLALGTDTAGSGRVPAAFNNLVGIKPTPGLLSTTGLVPACRSLDCITVFSLSVADGIAIRRIAEGFDPADSYARRIEAAALPASPRFGVLTGTDREFFGDRETERLYDASVARLEAKGAIAVPFDYGPLREIAELLYGGPWVAERLAAVETFFGSNADDFDPSVRAIVASAERFSAVDAFKGRYRFEALKREAEAIFARVDLLLLPTAPTTYTVAEMQAEPITLNSRLGLYTNFANLLGLAAIAVPAGFRSDGLPAGVTLVGPGGSDDALAPVADALHRGASCGSGLDREAVLPSLAEPRQAETAISLAVVGAHLSRLPLNGELVALGATLQRKARTKADYRLYALPGTEPAKPGLVRDPGFYGPGIEIEIWSLPPEGFARFVAAIPAPLGIGKIALADGGSVTGFLCEAHAAAGARDITQHGGWRAYVDALRA</sequence>
<proteinExistence type="predicted"/>
<keyword evidence="6" id="KW-1185">Reference proteome</keyword>
<dbReference type="InterPro" id="IPR053844">
    <property type="entry name" value="AH_C"/>
</dbReference>
<evidence type="ECO:0000313" key="3">
    <source>
        <dbReference type="EMBL" id="GLS42770.1"/>
    </source>
</evidence>
<keyword evidence="4" id="KW-0378">Hydrolase</keyword>
<dbReference type="Pfam" id="PF21986">
    <property type="entry name" value="AH_C"/>
    <property type="match status" value="1"/>
</dbReference>
<dbReference type="PANTHER" id="PTHR11895">
    <property type="entry name" value="TRANSAMIDASE"/>
    <property type="match status" value="1"/>
</dbReference>
<name>A0A7W6ALN8_9HYPH</name>
<dbReference type="Pfam" id="PF01425">
    <property type="entry name" value="Amidase"/>
    <property type="match status" value="1"/>
</dbReference>
<dbReference type="Gene3D" id="3.10.490.10">
    <property type="entry name" value="Gamma-glutamyl cyclotransferase-like"/>
    <property type="match status" value="1"/>
</dbReference>
<dbReference type="PANTHER" id="PTHR11895:SF169">
    <property type="entry name" value="GLUTAMYL-TRNA(GLN) AMIDOTRANSFERASE"/>
    <property type="match status" value="1"/>
</dbReference>
<dbReference type="NCBIfam" id="TIGR02713">
    <property type="entry name" value="allophanate_hyd"/>
    <property type="match status" value="1"/>
</dbReference>
<dbReference type="NCBIfam" id="NF006043">
    <property type="entry name" value="PRK08186.1"/>
    <property type="match status" value="1"/>
</dbReference>
<dbReference type="EMBL" id="BSPG01000002">
    <property type="protein sequence ID" value="GLS42770.1"/>
    <property type="molecule type" value="Genomic_DNA"/>
</dbReference>
<dbReference type="EMBL" id="JACIDN010000006">
    <property type="protein sequence ID" value="MBB3904029.1"/>
    <property type="molecule type" value="Genomic_DNA"/>
</dbReference>
<gene>
    <name evidence="3" type="ORF">GCM10007884_07550</name>
    <name evidence="4" type="ORF">GGR33_003543</name>
</gene>
<dbReference type="InterPro" id="IPR036928">
    <property type="entry name" value="AS_sf"/>
</dbReference>
<dbReference type="EC" id="3.5.1.54" evidence="4"/>
<feature type="domain" description="Allophanate hydrolase C-terminal" evidence="2">
    <location>
        <begin position="482"/>
        <end position="605"/>
    </location>
</feature>
<dbReference type="Proteomes" id="UP001156881">
    <property type="component" value="Unassembled WGS sequence"/>
</dbReference>
<accession>A0A7W6ALN8</accession>
<feature type="domain" description="Amidase" evidence="1">
    <location>
        <begin position="42"/>
        <end position="446"/>
    </location>
</feature>
<dbReference type="Gene3D" id="3.90.1300.10">
    <property type="entry name" value="Amidase signature (AS) domain"/>
    <property type="match status" value="1"/>
</dbReference>
<dbReference type="Gene3D" id="1.20.58.1700">
    <property type="match status" value="1"/>
</dbReference>
<evidence type="ECO:0000313" key="6">
    <source>
        <dbReference type="Proteomes" id="UP001156881"/>
    </source>
</evidence>
<evidence type="ECO:0000313" key="4">
    <source>
        <dbReference type="EMBL" id="MBB3904029.1"/>
    </source>
</evidence>
<dbReference type="GO" id="GO:0004039">
    <property type="term" value="F:allophanate hydrolase activity"/>
    <property type="evidence" value="ECO:0007669"/>
    <property type="project" value="UniProtKB-EC"/>
</dbReference>
<organism evidence="4 5">
    <name type="scientific">Methylobacterium brachythecii</name>
    <dbReference type="NCBI Taxonomy" id="1176177"/>
    <lineage>
        <taxon>Bacteria</taxon>
        <taxon>Pseudomonadati</taxon>
        <taxon>Pseudomonadota</taxon>
        <taxon>Alphaproteobacteria</taxon>
        <taxon>Hyphomicrobiales</taxon>
        <taxon>Methylobacteriaceae</taxon>
        <taxon>Methylobacterium</taxon>
    </lineage>
</organism>
<evidence type="ECO:0000259" key="2">
    <source>
        <dbReference type="Pfam" id="PF21986"/>
    </source>
</evidence>
<dbReference type="InterPro" id="IPR000120">
    <property type="entry name" value="Amidase"/>
</dbReference>
<dbReference type="SUPFAM" id="SSF75304">
    <property type="entry name" value="Amidase signature (AS) enzymes"/>
    <property type="match status" value="1"/>
</dbReference>
<dbReference type="RefSeq" id="WP_183507490.1">
    <property type="nucleotide sequence ID" value="NZ_BSPG01000002.1"/>
</dbReference>
<dbReference type="AlphaFoldDB" id="A0A7W6ALN8"/>
<reference evidence="3" key="4">
    <citation type="submission" date="2023-01" db="EMBL/GenBank/DDBJ databases">
        <title>Draft genome sequence of Methylobacterium brachythecii strain NBRC 107710.</title>
        <authorList>
            <person name="Sun Q."/>
            <person name="Mori K."/>
        </authorList>
    </citation>
    <scope>NUCLEOTIDE SEQUENCE</scope>
    <source>
        <strain evidence="3">NBRC 107710</strain>
    </source>
</reference>
<evidence type="ECO:0000313" key="5">
    <source>
        <dbReference type="Proteomes" id="UP000517759"/>
    </source>
</evidence>
<reference evidence="4 5" key="3">
    <citation type="submission" date="2020-08" db="EMBL/GenBank/DDBJ databases">
        <title>Genomic Encyclopedia of Type Strains, Phase IV (KMG-IV): sequencing the most valuable type-strain genomes for metagenomic binning, comparative biology and taxonomic classification.</title>
        <authorList>
            <person name="Goeker M."/>
        </authorList>
    </citation>
    <scope>NUCLEOTIDE SEQUENCE [LARGE SCALE GENOMIC DNA]</scope>
    <source>
        <strain evidence="4 5">DSM 24105</strain>
    </source>
</reference>
<dbReference type="InterPro" id="IPR023631">
    <property type="entry name" value="Amidase_dom"/>
</dbReference>
<reference evidence="3" key="1">
    <citation type="journal article" date="2014" name="Int. J. Syst. Evol. Microbiol.">
        <title>Complete genome of a new Firmicutes species belonging to the dominant human colonic microbiota ('Ruminococcus bicirculans') reveals two chromosomes and a selective capacity to utilize plant glucans.</title>
        <authorList>
            <consortium name="NISC Comparative Sequencing Program"/>
            <person name="Wegmann U."/>
            <person name="Louis P."/>
            <person name="Goesmann A."/>
            <person name="Henrissat B."/>
            <person name="Duncan S.H."/>
            <person name="Flint H.J."/>
        </authorList>
    </citation>
    <scope>NUCLEOTIDE SEQUENCE</scope>
    <source>
        <strain evidence="3">NBRC 107710</strain>
    </source>
</reference>
<evidence type="ECO:0000259" key="1">
    <source>
        <dbReference type="Pfam" id="PF01425"/>
    </source>
</evidence>
<dbReference type="Proteomes" id="UP000517759">
    <property type="component" value="Unassembled WGS sequence"/>
</dbReference>
<reference evidence="6" key="2">
    <citation type="journal article" date="2019" name="Int. J. Syst. Evol. Microbiol.">
        <title>The Global Catalogue of Microorganisms (GCM) 10K type strain sequencing project: providing services to taxonomists for standard genome sequencing and annotation.</title>
        <authorList>
            <consortium name="The Broad Institute Genomics Platform"/>
            <consortium name="The Broad Institute Genome Sequencing Center for Infectious Disease"/>
            <person name="Wu L."/>
            <person name="Ma J."/>
        </authorList>
    </citation>
    <scope>NUCLEOTIDE SEQUENCE [LARGE SCALE GENOMIC DNA]</scope>
    <source>
        <strain evidence="6">NBRC 107710</strain>
    </source>
</reference>